<evidence type="ECO:0000313" key="2">
    <source>
        <dbReference type="Proteomes" id="UP000009319"/>
    </source>
</evidence>
<name>K0PT07_9HYPH</name>
<dbReference type="HOGENOM" id="CLU_2587289_0_0_5"/>
<protein>
    <submittedName>
        <fullName evidence="1">Uncharacterized protein</fullName>
    </submittedName>
</protein>
<dbReference type="AlphaFoldDB" id="K0PT07"/>
<evidence type="ECO:0000313" key="1">
    <source>
        <dbReference type="EMBL" id="CCM74500.1"/>
    </source>
</evidence>
<organism evidence="1 2">
    <name type="scientific">Rhizobium mesoamericanum STM3625</name>
    <dbReference type="NCBI Taxonomy" id="1211777"/>
    <lineage>
        <taxon>Bacteria</taxon>
        <taxon>Pseudomonadati</taxon>
        <taxon>Pseudomonadota</taxon>
        <taxon>Alphaproteobacteria</taxon>
        <taxon>Hyphomicrobiales</taxon>
        <taxon>Rhizobiaceae</taxon>
        <taxon>Rhizobium/Agrobacterium group</taxon>
        <taxon>Rhizobium</taxon>
    </lineage>
</organism>
<dbReference type="eggNOG" id="COG4782">
    <property type="taxonomic scope" value="Bacteria"/>
</dbReference>
<dbReference type="Proteomes" id="UP000009319">
    <property type="component" value="Unassembled WGS sequence"/>
</dbReference>
<accession>K0PT07</accession>
<dbReference type="EMBL" id="CANI01000006">
    <property type="protein sequence ID" value="CCM74500.1"/>
    <property type="molecule type" value="Genomic_DNA"/>
</dbReference>
<comment type="caution">
    <text evidence="1">The sequence shown here is derived from an EMBL/GenBank/DDBJ whole genome shotgun (WGS) entry which is preliminary data.</text>
</comment>
<gene>
    <name evidence="1" type="ORF">BN77_1631</name>
</gene>
<keyword evidence="2" id="KW-1185">Reference proteome</keyword>
<proteinExistence type="predicted"/>
<reference evidence="1 2" key="1">
    <citation type="journal article" date="2013" name="Genome Announc.">
        <title>Draft Genome Sequence of Rhizobium mesoamericanum STM3625, a Nitrogen-Fixing Symbiont of Mimosa pudica Isolated in French Guiana (South America).</title>
        <authorList>
            <person name="Moulin L."/>
            <person name="Mornico D."/>
            <person name="Melkonian R."/>
            <person name="Klonowska A."/>
        </authorList>
    </citation>
    <scope>NUCLEOTIDE SEQUENCE [LARGE SCALE GENOMIC DNA]</scope>
    <source>
        <strain evidence="1 2">STM3625</strain>
    </source>
</reference>
<sequence>MDLQSRVRWEGYAKAKEETFARTSFRKLRGISWKATTRSGHDTVIDLTRVKTNDSLHQGNLAGSPEIVQLIGQRLITAQT</sequence>